<dbReference type="Gene3D" id="2.40.128.90">
    <property type="entry name" value="OMPT-like"/>
    <property type="match status" value="1"/>
</dbReference>
<sequence>MRRSLLTCLAIITAAGLYAQTTPEKLSLSLVTGYERQDLKWSIAGNLAGENPNVYSELQWKKVGGLSVAAALEWNVWNRVLLTADYANVFIKSGTVSDNDYNGDNRTNMVYDELFNADKGYLRDWGAGGGYIIINKKNSA</sequence>
<evidence type="ECO:0000256" key="1">
    <source>
        <dbReference type="SAM" id="SignalP"/>
    </source>
</evidence>
<dbReference type="InterPro" id="IPR035163">
    <property type="entry name" value="Pom"/>
</dbReference>
<dbReference type="EMBL" id="SEWG01000001">
    <property type="protein sequence ID" value="RYU91992.1"/>
    <property type="molecule type" value="Genomic_DNA"/>
</dbReference>
<dbReference type="Proteomes" id="UP000293331">
    <property type="component" value="Unassembled WGS sequence"/>
</dbReference>
<dbReference type="Pfam" id="PF17251">
    <property type="entry name" value="Pom"/>
    <property type="match status" value="1"/>
</dbReference>
<feature type="signal peptide" evidence="1">
    <location>
        <begin position="1"/>
        <end position="19"/>
    </location>
</feature>
<evidence type="ECO:0000259" key="2">
    <source>
        <dbReference type="Pfam" id="PF17251"/>
    </source>
</evidence>
<keyword evidence="1" id="KW-0732">Signal</keyword>
<comment type="caution">
    <text evidence="3">The sequence shown here is derived from an EMBL/GenBank/DDBJ whole genome shotgun (WGS) entry which is preliminary data.</text>
</comment>
<protein>
    <recommendedName>
        <fullName evidence="2">Protochlamydia outer membrane protein domain-containing protein</fullName>
    </recommendedName>
</protein>
<proteinExistence type="predicted"/>
<dbReference type="AlphaFoldDB" id="A0A4Q5LR80"/>
<organism evidence="3 4">
    <name type="scientific">Mucilaginibacter terrigena</name>
    <dbReference type="NCBI Taxonomy" id="2492395"/>
    <lineage>
        <taxon>Bacteria</taxon>
        <taxon>Pseudomonadati</taxon>
        <taxon>Bacteroidota</taxon>
        <taxon>Sphingobacteriia</taxon>
        <taxon>Sphingobacteriales</taxon>
        <taxon>Sphingobacteriaceae</taxon>
        <taxon>Mucilaginibacter</taxon>
    </lineage>
</organism>
<accession>A0A4Q5LR80</accession>
<evidence type="ECO:0000313" key="3">
    <source>
        <dbReference type="EMBL" id="RYU91992.1"/>
    </source>
</evidence>
<dbReference type="InterPro" id="IPR053724">
    <property type="entry name" value="OMP_A26_sf"/>
</dbReference>
<keyword evidence="4" id="KW-1185">Reference proteome</keyword>
<reference evidence="3 4" key="1">
    <citation type="submission" date="2019-02" db="EMBL/GenBank/DDBJ databases">
        <title>Bacterial novel species Mucilaginibacter sp. 17JY9-4 isolated from soil.</title>
        <authorList>
            <person name="Jung H.-Y."/>
        </authorList>
    </citation>
    <scope>NUCLEOTIDE SEQUENCE [LARGE SCALE GENOMIC DNA]</scope>
    <source>
        <strain evidence="3 4">17JY9-4</strain>
    </source>
</reference>
<evidence type="ECO:0000313" key="4">
    <source>
        <dbReference type="Proteomes" id="UP000293331"/>
    </source>
</evidence>
<dbReference type="OrthoDB" id="5566985at2"/>
<name>A0A4Q5LR80_9SPHI</name>
<dbReference type="RefSeq" id="WP_129874722.1">
    <property type="nucleotide sequence ID" value="NZ_SEWG01000001.1"/>
</dbReference>
<gene>
    <name evidence="3" type="ORF">EWM62_00700</name>
</gene>
<feature type="chain" id="PRO_5020445522" description="Protochlamydia outer membrane protein domain-containing protein" evidence="1">
    <location>
        <begin position="20"/>
        <end position="140"/>
    </location>
</feature>
<feature type="domain" description="Protochlamydia outer membrane protein" evidence="2">
    <location>
        <begin position="31"/>
        <end position="131"/>
    </location>
</feature>